<dbReference type="InterPro" id="IPR006544">
    <property type="entry name" value="P-type_TPase_V"/>
</dbReference>
<proteinExistence type="predicted"/>
<dbReference type="GO" id="GO:0005524">
    <property type="term" value="F:ATP binding"/>
    <property type="evidence" value="ECO:0007669"/>
    <property type="project" value="UniProtKB-KW"/>
</dbReference>
<keyword evidence="7" id="KW-1278">Translocase</keyword>
<protein>
    <submittedName>
        <fullName evidence="8">Uncharacterized protein</fullName>
    </submittedName>
</protein>
<keyword evidence="6" id="KW-0460">Magnesium</keyword>
<name>A0A9D4K425_DREPO</name>
<evidence type="ECO:0000313" key="9">
    <source>
        <dbReference type="Proteomes" id="UP000828390"/>
    </source>
</evidence>
<evidence type="ECO:0000256" key="3">
    <source>
        <dbReference type="ARBA" id="ARBA00022723"/>
    </source>
</evidence>
<organism evidence="8 9">
    <name type="scientific">Dreissena polymorpha</name>
    <name type="common">Zebra mussel</name>
    <name type="synonym">Mytilus polymorpha</name>
    <dbReference type="NCBI Taxonomy" id="45954"/>
    <lineage>
        <taxon>Eukaryota</taxon>
        <taxon>Metazoa</taxon>
        <taxon>Spiralia</taxon>
        <taxon>Lophotrochozoa</taxon>
        <taxon>Mollusca</taxon>
        <taxon>Bivalvia</taxon>
        <taxon>Autobranchia</taxon>
        <taxon>Heteroconchia</taxon>
        <taxon>Euheterodonta</taxon>
        <taxon>Imparidentia</taxon>
        <taxon>Neoheterodontei</taxon>
        <taxon>Myida</taxon>
        <taxon>Dreissenoidea</taxon>
        <taxon>Dreissenidae</taxon>
        <taxon>Dreissena</taxon>
    </lineage>
</organism>
<evidence type="ECO:0000256" key="2">
    <source>
        <dbReference type="ARBA" id="ARBA00022553"/>
    </source>
</evidence>
<dbReference type="GO" id="GO:0140358">
    <property type="term" value="F:P-type transmembrane transporter activity"/>
    <property type="evidence" value="ECO:0007669"/>
    <property type="project" value="InterPro"/>
</dbReference>
<reference evidence="8" key="2">
    <citation type="submission" date="2020-11" db="EMBL/GenBank/DDBJ databases">
        <authorList>
            <person name="McCartney M.A."/>
            <person name="Auch B."/>
            <person name="Kono T."/>
            <person name="Mallez S."/>
            <person name="Becker A."/>
            <person name="Gohl D.M."/>
            <person name="Silverstein K.A.T."/>
            <person name="Koren S."/>
            <person name="Bechman K.B."/>
            <person name="Herman A."/>
            <person name="Abrahante J.E."/>
            <person name="Garbe J."/>
        </authorList>
    </citation>
    <scope>NUCLEOTIDE SEQUENCE</scope>
    <source>
        <strain evidence="8">Duluth1</strain>
        <tissue evidence="8">Whole animal</tissue>
    </source>
</reference>
<dbReference type="GO" id="GO:0019829">
    <property type="term" value="F:ATPase-coupled monoatomic cation transmembrane transporter activity"/>
    <property type="evidence" value="ECO:0007669"/>
    <property type="project" value="TreeGrafter"/>
</dbReference>
<dbReference type="GO" id="GO:0015203">
    <property type="term" value="F:polyamine transmembrane transporter activity"/>
    <property type="evidence" value="ECO:0007669"/>
    <property type="project" value="TreeGrafter"/>
</dbReference>
<sequence>MFYYKGESVPVTKTPLPNPRFTHEDSKVYFNVKDHARHILYCGTHVMQTRYYGGHKVKAVVFRTGGYR</sequence>
<keyword evidence="5" id="KW-0067">ATP-binding</keyword>
<dbReference type="AlphaFoldDB" id="A0A9D4K425"/>
<evidence type="ECO:0000256" key="7">
    <source>
        <dbReference type="ARBA" id="ARBA00022967"/>
    </source>
</evidence>
<evidence type="ECO:0000313" key="8">
    <source>
        <dbReference type="EMBL" id="KAH3832645.1"/>
    </source>
</evidence>
<dbReference type="PANTHER" id="PTHR45630:SF8">
    <property type="entry name" value="CATION-TRANSPORTING ATPASE"/>
    <property type="match status" value="1"/>
</dbReference>
<dbReference type="GO" id="GO:0006874">
    <property type="term" value="P:intracellular calcium ion homeostasis"/>
    <property type="evidence" value="ECO:0007669"/>
    <property type="project" value="TreeGrafter"/>
</dbReference>
<reference evidence="8" key="1">
    <citation type="journal article" date="2019" name="bioRxiv">
        <title>The Genome of the Zebra Mussel, Dreissena polymorpha: A Resource for Invasive Species Research.</title>
        <authorList>
            <person name="McCartney M.A."/>
            <person name="Auch B."/>
            <person name="Kono T."/>
            <person name="Mallez S."/>
            <person name="Zhang Y."/>
            <person name="Obille A."/>
            <person name="Becker A."/>
            <person name="Abrahante J.E."/>
            <person name="Garbe J."/>
            <person name="Badalamenti J.P."/>
            <person name="Herman A."/>
            <person name="Mangelson H."/>
            <person name="Liachko I."/>
            <person name="Sullivan S."/>
            <person name="Sone E.D."/>
            <person name="Koren S."/>
            <person name="Silverstein K.A.T."/>
            <person name="Beckman K.B."/>
            <person name="Gohl D.M."/>
        </authorList>
    </citation>
    <scope>NUCLEOTIDE SEQUENCE</scope>
    <source>
        <strain evidence="8">Duluth1</strain>
        <tissue evidence="8">Whole animal</tissue>
    </source>
</reference>
<evidence type="ECO:0000256" key="4">
    <source>
        <dbReference type="ARBA" id="ARBA00022741"/>
    </source>
</evidence>
<keyword evidence="2" id="KW-0597">Phosphoprotein</keyword>
<keyword evidence="3" id="KW-0479">Metal-binding</keyword>
<dbReference type="GO" id="GO:0046872">
    <property type="term" value="F:metal ion binding"/>
    <property type="evidence" value="ECO:0007669"/>
    <property type="project" value="UniProtKB-KW"/>
</dbReference>
<comment type="subcellular location">
    <subcellularLocation>
        <location evidence="1">Membrane</location>
        <topology evidence="1">Multi-pass membrane protein</topology>
    </subcellularLocation>
</comment>
<dbReference type="Gene3D" id="2.70.150.10">
    <property type="entry name" value="Calcium-transporting ATPase, cytoplasmic transduction domain A"/>
    <property type="match status" value="1"/>
</dbReference>
<comment type="caution">
    <text evidence="8">The sequence shown here is derived from an EMBL/GenBank/DDBJ whole genome shotgun (WGS) entry which is preliminary data.</text>
</comment>
<evidence type="ECO:0000256" key="1">
    <source>
        <dbReference type="ARBA" id="ARBA00004141"/>
    </source>
</evidence>
<keyword evidence="9" id="KW-1185">Reference proteome</keyword>
<dbReference type="EMBL" id="JAIWYP010000004">
    <property type="protein sequence ID" value="KAH3832645.1"/>
    <property type="molecule type" value="Genomic_DNA"/>
</dbReference>
<evidence type="ECO:0000256" key="6">
    <source>
        <dbReference type="ARBA" id="ARBA00022842"/>
    </source>
</evidence>
<dbReference type="GO" id="GO:0016020">
    <property type="term" value="C:membrane"/>
    <property type="evidence" value="ECO:0007669"/>
    <property type="project" value="UniProtKB-SubCell"/>
</dbReference>
<dbReference type="PANTHER" id="PTHR45630">
    <property type="entry name" value="CATION-TRANSPORTING ATPASE-RELATED"/>
    <property type="match status" value="1"/>
</dbReference>
<evidence type="ECO:0000256" key="5">
    <source>
        <dbReference type="ARBA" id="ARBA00022840"/>
    </source>
</evidence>
<dbReference type="Proteomes" id="UP000828390">
    <property type="component" value="Unassembled WGS sequence"/>
</dbReference>
<keyword evidence="4" id="KW-0547">Nucleotide-binding</keyword>
<accession>A0A9D4K425</accession>
<gene>
    <name evidence="8" type="ORF">DPMN_105937</name>
</gene>